<name>D7FZC0_ECTSI</name>
<sequence length="91" mass="9752">MVMVGSASIQIAPRSPPSVWNGNNNNISARQRQREHGSNSKISDSCTPTARADREGKSVDGFVSRAFPSCTGRLSSRSTGPCQVYGTIRPN</sequence>
<evidence type="ECO:0000313" key="2">
    <source>
        <dbReference type="EMBL" id="CBJ32737.1"/>
    </source>
</evidence>
<keyword evidence="3" id="KW-1185">Reference proteome</keyword>
<dbReference type="EMBL" id="FN648556">
    <property type="protein sequence ID" value="CBJ32737.1"/>
    <property type="molecule type" value="Genomic_DNA"/>
</dbReference>
<dbReference type="EMBL" id="FN649743">
    <property type="protein sequence ID" value="CBJ32737.1"/>
    <property type="molecule type" value="Genomic_DNA"/>
</dbReference>
<gene>
    <name evidence="2" type="ORF">Esi_0362_0013</name>
</gene>
<dbReference type="InParanoid" id="D7FZC0"/>
<evidence type="ECO:0000313" key="3">
    <source>
        <dbReference type="Proteomes" id="UP000002630"/>
    </source>
</evidence>
<evidence type="ECO:0000256" key="1">
    <source>
        <dbReference type="SAM" id="MobiDB-lite"/>
    </source>
</evidence>
<feature type="compositionally biased region" description="Polar residues" evidence="1">
    <location>
        <begin position="18"/>
        <end position="30"/>
    </location>
</feature>
<accession>D7FZC0</accession>
<organism evidence="2 3">
    <name type="scientific">Ectocarpus siliculosus</name>
    <name type="common">Brown alga</name>
    <name type="synonym">Conferva siliculosa</name>
    <dbReference type="NCBI Taxonomy" id="2880"/>
    <lineage>
        <taxon>Eukaryota</taxon>
        <taxon>Sar</taxon>
        <taxon>Stramenopiles</taxon>
        <taxon>Ochrophyta</taxon>
        <taxon>PX clade</taxon>
        <taxon>Phaeophyceae</taxon>
        <taxon>Ectocarpales</taxon>
        <taxon>Ectocarpaceae</taxon>
        <taxon>Ectocarpus</taxon>
    </lineage>
</organism>
<feature type="compositionally biased region" description="Polar residues" evidence="1">
    <location>
        <begin position="39"/>
        <end position="48"/>
    </location>
</feature>
<proteinExistence type="predicted"/>
<feature type="region of interest" description="Disordered" evidence="1">
    <location>
        <begin position="1"/>
        <end position="57"/>
    </location>
</feature>
<reference evidence="2 3" key="1">
    <citation type="journal article" date="2010" name="Nature">
        <title>The Ectocarpus genome and the independent evolution of multicellularity in brown algae.</title>
        <authorList>
            <person name="Cock J.M."/>
            <person name="Sterck L."/>
            <person name="Rouze P."/>
            <person name="Scornet D."/>
            <person name="Allen A.E."/>
            <person name="Amoutzias G."/>
            <person name="Anthouard V."/>
            <person name="Artiguenave F."/>
            <person name="Aury J.M."/>
            <person name="Badger J.H."/>
            <person name="Beszteri B."/>
            <person name="Billiau K."/>
            <person name="Bonnet E."/>
            <person name="Bothwell J.H."/>
            <person name="Bowler C."/>
            <person name="Boyen C."/>
            <person name="Brownlee C."/>
            <person name="Carrano C.J."/>
            <person name="Charrier B."/>
            <person name="Cho G.Y."/>
            <person name="Coelho S.M."/>
            <person name="Collen J."/>
            <person name="Corre E."/>
            <person name="Da Silva C."/>
            <person name="Delage L."/>
            <person name="Delaroque N."/>
            <person name="Dittami S.M."/>
            <person name="Doulbeau S."/>
            <person name="Elias M."/>
            <person name="Farnham G."/>
            <person name="Gachon C.M."/>
            <person name="Gschloessl B."/>
            <person name="Heesch S."/>
            <person name="Jabbari K."/>
            <person name="Jubin C."/>
            <person name="Kawai H."/>
            <person name="Kimura K."/>
            <person name="Kloareg B."/>
            <person name="Kupper F.C."/>
            <person name="Lang D."/>
            <person name="Le Bail A."/>
            <person name="Leblanc C."/>
            <person name="Lerouge P."/>
            <person name="Lohr M."/>
            <person name="Lopez P.J."/>
            <person name="Martens C."/>
            <person name="Maumus F."/>
            <person name="Michel G."/>
            <person name="Miranda-Saavedra D."/>
            <person name="Morales J."/>
            <person name="Moreau H."/>
            <person name="Motomura T."/>
            <person name="Nagasato C."/>
            <person name="Napoli C.A."/>
            <person name="Nelson D.R."/>
            <person name="Nyvall-Collen P."/>
            <person name="Peters A.F."/>
            <person name="Pommier C."/>
            <person name="Potin P."/>
            <person name="Poulain J."/>
            <person name="Quesneville H."/>
            <person name="Read B."/>
            <person name="Rensing S.A."/>
            <person name="Ritter A."/>
            <person name="Rousvoal S."/>
            <person name="Samanta M."/>
            <person name="Samson G."/>
            <person name="Schroeder D.C."/>
            <person name="Segurens B."/>
            <person name="Strittmatter M."/>
            <person name="Tonon T."/>
            <person name="Tregear J.W."/>
            <person name="Valentin K."/>
            <person name="von Dassow P."/>
            <person name="Yamagishi T."/>
            <person name="Van de Peer Y."/>
            <person name="Wincker P."/>
        </authorList>
    </citation>
    <scope>NUCLEOTIDE SEQUENCE [LARGE SCALE GENOMIC DNA]</scope>
    <source>
        <strain evidence="3">Ec32 / CCAP1310/4</strain>
    </source>
</reference>
<dbReference type="Proteomes" id="UP000002630">
    <property type="component" value="Linkage Group LG18"/>
</dbReference>
<protein>
    <submittedName>
        <fullName evidence="2">Uncharacterized protein</fullName>
    </submittedName>
</protein>
<dbReference type="AlphaFoldDB" id="D7FZC0"/>